<dbReference type="Proteomes" id="UP001500967">
    <property type="component" value="Unassembled WGS sequence"/>
</dbReference>
<keyword evidence="2" id="KW-1185">Reference proteome</keyword>
<dbReference type="Gene3D" id="3.40.50.1820">
    <property type="entry name" value="alpha/beta hydrolase"/>
    <property type="match status" value="1"/>
</dbReference>
<protein>
    <recommendedName>
        <fullName evidence="3">Alpha/beta hydrolase</fullName>
    </recommendedName>
</protein>
<comment type="caution">
    <text evidence="1">The sequence shown here is derived from an EMBL/GenBank/DDBJ whole genome shotgun (WGS) entry which is preliminary data.</text>
</comment>
<dbReference type="RefSeq" id="WP_344653477.1">
    <property type="nucleotide sequence ID" value="NZ_BAAAGX010000033.1"/>
</dbReference>
<name>A0ABP3EU44_9ACTN</name>
<organism evidence="1 2">
    <name type="scientific">Cryptosporangium japonicum</name>
    <dbReference type="NCBI Taxonomy" id="80872"/>
    <lineage>
        <taxon>Bacteria</taxon>
        <taxon>Bacillati</taxon>
        <taxon>Actinomycetota</taxon>
        <taxon>Actinomycetes</taxon>
        <taxon>Cryptosporangiales</taxon>
        <taxon>Cryptosporangiaceae</taxon>
        <taxon>Cryptosporangium</taxon>
    </lineage>
</organism>
<dbReference type="InterPro" id="IPR029058">
    <property type="entry name" value="AB_hydrolase_fold"/>
</dbReference>
<sequence>MTRGLGSGRYADPVLVADAPTSVHELTTADGAHVTGVLRVPPGARTVVTLMHPRQDVTHHALVPHLLAAGRAVWTQGSRSPNNDLNLLHEHALLDFAAGQVFLRAHGFDRIVTLGHSGGATLAAFYCQQAALAPGQRLAAAPSGRPVPLNDATMPLPDGAVFLAPHPGQGALLQRVIDPSVVDENDPLAVDPSLDPFAPANGFREAPASAQYEPEFVARYRAAQAARVRRIDAVAAALVAEGQAANRAFKRSGDAGARRRALAPRLVTVHRTDADLRNVDLSIDPNARPYGSLFGRRPDLTNYGLVGFGRLSTAEAWMSTWSATTTNADFLRCAPGVSVPTLLLEFTGDQASFPPDIVAFSKALGASDLTVDAVAGTHFGRPLTEDTPSGNELASAVIQQWLAPRFPT</sequence>
<dbReference type="SUPFAM" id="SSF53474">
    <property type="entry name" value="alpha/beta-Hydrolases"/>
    <property type="match status" value="1"/>
</dbReference>
<dbReference type="EMBL" id="BAAAGX010000033">
    <property type="protein sequence ID" value="GAA0274504.1"/>
    <property type="molecule type" value="Genomic_DNA"/>
</dbReference>
<evidence type="ECO:0000313" key="2">
    <source>
        <dbReference type="Proteomes" id="UP001500967"/>
    </source>
</evidence>
<gene>
    <name evidence="1" type="ORF">GCM10009539_72740</name>
</gene>
<reference evidence="2" key="1">
    <citation type="journal article" date="2019" name="Int. J. Syst. Evol. Microbiol.">
        <title>The Global Catalogue of Microorganisms (GCM) 10K type strain sequencing project: providing services to taxonomists for standard genome sequencing and annotation.</title>
        <authorList>
            <consortium name="The Broad Institute Genomics Platform"/>
            <consortium name="The Broad Institute Genome Sequencing Center for Infectious Disease"/>
            <person name="Wu L."/>
            <person name="Ma J."/>
        </authorList>
    </citation>
    <scope>NUCLEOTIDE SEQUENCE [LARGE SCALE GENOMIC DNA]</scope>
    <source>
        <strain evidence="2">JCM 10425</strain>
    </source>
</reference>
<evidence type="ECO:0000313" key="1">
    <source>
        <dbReference type="EMBL" id="GAA0274504.1"/>
    </source>
</evidence>
<evidence type="ECO:0008006" key="3">
    <source>
        <dbReference type="Google" id="ProtNLM"/>
    </source>
</evidence>
<proteinExistence type="predicted"/>
<accession>A0ABP3EU44</accession>